<dbReference type="Proteomes" id="UP001345963">
    <property type="component" value="Unassembled WGS sequence"/>
</dbReference>
<feature type="non-terminal residue" evidence="1">
    <location>
        <position position="54"/>
    </location>
</feature>
<accession>A0ABU7C559</accession>
<comment type="caution">
    <text evidence="1">The sequence shown here is derived from an EMBL/GenBank/DDBJ whole genome shotgun (WGS) entry which is preliminary data.</text>
</comment>
<protein>
    <submittedName>
        <fullName evidence="1">Uncharacterized protein</fullName>
    </submittedName>
</protein>
<sequence>MNRGKTKGSEILNQEQFLEHAVGECREVTIQHRSFHYINGQLVLPVISELTEAI</sequence>
<name>A0ABU7C559_9TELE</name>
<evidence type="ECO:0000313" key="1">
    <source>
        <dbReference type="EMBL" id="MED6258051.1"/>
    </source>
</evidence>
<dbReference type="EMBL" id="JAHUTI010079917">
    <property type="protein sequence ID" value="MED6258051.1"/>
    <property type="molecule type" value="Genomic_DNA"/>
</dbReference>
<proteinExistence type="predicted"/>
<gene>
    <name evidence="1" type="ORF">ATANTOWER_002356</name>
</gene>
<keyword evidence="2" id="KW-1185">Reference proteome</keyword>
<reference evidence="1 2" key="1">
    <citation type="submission" date="2021-07" db="EMBL/GenBank/DDBJ databases">
        <authorList>
            <person name="Palmer J.M."/>
        </authorList>
    </citation>
    <scope>NUCLEOTIDE SEQUENCE [LARGE SCALE GENOMIC DNA]</scope>
    <source>
        <strain evidence="1 2">AT_MEX2019</strain>
        <tissue evidence="1">Muscle</tissue>
    </source>
</reference>
<organism evidence="1 2">
    <name type="scientific">Ataeniobius toweri</name>
    <dbReference type="NCBI Taxonomy" id="208326"/>
    <lineage>
        <taxon>Eukaryota</taxon>
        <taxon>Metazoa</taxon>
        <taxon>Chordata</taxon>
        <taxon>Craniata</taxon>
        <taxon>Vertebrata</taxon>
        <taxon>Euteleostomi</taxon>
        <taxon>Actinopterygii</taxon>
        <taxon>Neopterygii</taxon>
        <taxon>Teleostei</taxon>
        <taxon>Neoteleostei</taxon>
        <taxon>Acanthomorphata</taxon>
        <taxon>Ovalentaria</taxon>
        <taxon>Atherinomorphae</taxon>
        <taxon>Cyprinodontiformes</taxon>
        <taxon>Goodeidae</taxon>
        <taxon>Ataeniobius</taxon>
    </lineage>
</organism>
<evidence type="ECO:0000313" key="2">
    <source>
        <dbReference type="Proteomes" id="UP001345963"/>
    </source>
</evidence>